<dbReference type="InterPro" id="IPR036721">
    <property type="entry name" value="RCK_C_sf"/>
</dbReference>
<feature type="domain" description="RCK C-terminal" evidence="1">
    <location>
        <begin position="73"/>
        <end position="159"/>
    </location>
</feature>
<evidence type="ECO:0000259" key="1">
    <source>
        <dbReference type="PROSITE" id="PS51202"/>
    </source>
</evidence>
<dbReference type="InterPro" id="IPR058776">
    <property type="entry name" value="KhtT-like_N"/>
</dbReference>
<dbReference type="PROSITE" id="PS51202">
    <property type="entry name" value="RCK_C"/>
    <property type="match status" value="1"/>
</dbReference>
<reference evidence="3" key="1">
    <citation type="submission" date="2016-10" db="EMBL/GenBank/DDBJ databases">
        <authorList>
            <person name="Varghese N."/>
            <person name="Submissions S."/>
        </authorList>
    </citation>
    <scope>NUCLEOTIDE SEQUENCE [LARGE SCALE GENOMIC DNA]</scope>
    <source>
        <strain evidence="3">DSM 22002</strain>
    </source>
</reference>
<keyword evidence="3" id="KW-1185">Reference proteome</keyword>
<dbReference type="EMBL" id="LT629695">
    <property type="protein sequence ID" value="SDH65094.1"/>
    <property type="molecule type" value="Genomic_DNA"/>
</dbReference>
<dbReference type="PANTHER" id="PTHR30445">
    <property type="entry name" value="K(+)_H(+) ANTIPORTER SUBUNIT KHTT"/>
    <property type="match status" value="1"/>
</dbReference>
<proteinExistence type="predicted"/>
<gene>
    <name evidence="2" type="ORF">SAMN04489720_1894</name>
</gene>
<dbReference type="InterPro" id="IPR026278">
    <property type="entry name" value="KhtT"/>
</dbReference>
<name>A0A1G8E5G0_9MICO</name>
<dbReference type="Proteomes" id="UP000198822">
    <property type="component" value="Chromosome I"/>
</dbReference>
<organism evidence="2 3">
    <name type="scientific">Agrococcus jejuensis</name>
    <dbReference type="NCBI Taxonomy" id="399736"/>
    <lineage>
        <taxon>Bacteria</taxon>
        <taxon>Bacillati</taxon>
        <taxon>Actinomycetota</taxon>
        <taxon>Actinomycetes</taxon>
        <taxon>Micrococcales</taxon>
        <taxon>Microbacteriaceae</taxon>
        <taxon>Agrococcus</taxon>
    </lineage>
</organism>
<sequence length="159" mass="16830">MDITQTLLPGVGVRYDMTTRKGVPVSVVVHREGPADLCVSSKHDPDDVRLALHLDEEEIDALTDVLGAHRITQSMVDVTRPIPGLDTARLLVDAGSPFAGRTLGDTKARTLTGCSIVAIVRDDDVIAAPTPAEQLLAGDSLVAIGSKEGLDQLRTRLSG</sequence>
<accession>A0A1G8E5G0</accession>
<dbReference type="InterPro" id="IPR006037">
    <property type="entry name" value="RCK_C"/>
</dbReference>
<dbReference type="STRING" id="399736.SAMN04489720_1894"/>
<dbReference type="SUPFAM" id="SSF116726">
    <property type="entry name" value="TrkA C-terminal domain-like"/>
    <property type="match status" value="1"/>
</dbReference>
<dbReference type="InterPro" id="IPR050144">
    <property type="entry name" value="AAE_transporter"/>
</dbReference>
<dbReference type="Gene3D" id="3.30.70.1450">
    <property type="entry name" value="Regulator of K+ conductance, C-terminal domain"/>
    <property type="match status" value="1"/>
</dbReference>
<dbReference type="PIRSF" id="PIRSF005028">
    <property type="entry name" value="KhtT"/>
    <property type="match status" value="1"/>
</dbReference>
<dbReference type="GO" id="GO:0008324">
    <property type="term" value="F:monoatomic cation transmembrane transporter activity"/>
    <property type="evidence" value="ECO:0007669"/>
    <property type="project" value="InterPro"/>
</dbReference>
<evidence type="ECO:0000313" key="3">
    <source>
        <dbReference type="Proteomes" id="UP000198822"/>
    </source>
</evidence>
<dbReference type="OrthoDB" id="5242677at2"/>
<dbReference type="PANTHER" id="PTHR30445:SF8">
    <property type="entry name" value="K(+)_H(+) ANTIPORTER SUBUNIT KHTT"/>
    <property type="match status" value="1"/>
</dbReference>
<dbReference type="RefSeq" id="WP_092504475.1">
    <property type="nucleotide sequence ID" value="NZ_LT629695.1"/>
</dbReference>
<dbReference type="GO" id="GO:0006813">
    <property type="term" value="P:potassium ion transport"/>
    <property type="evidence" value="ECO:0007669"/>
    <property type="project" value="InterPro"/>
</dbReference>
<protein>
    <submittedName>
        <fullName evidence="2">Potassium/proton antiporter regulatory subunit, CPA2 family</fullName>
    </submittedName>
</protein>
<dbReference type="Pfam" id="PF25991">
    <property type="entry name" value="KhtT_N"/>
    <property type="match status" value="1"/>
</dbReference>
<dbReference type="Pfam" id="PF02080">
    <property type="entry name" value="TrkA_C"/>
    <property type="match status" value="1"/>
</dbReference>
<evidence type="ECO:0000313" key="2">
    <source>
        <dbReference type="EMBL" id="SDH65094.1"/>
    </source>
</evidence>
<dbReference type="AlphaFoldDB" id="A0A1G8E5G0"/>